<evidence type="ECO:0000256" key="1">
    <source>
        <dbReference type="ARBA" id="ARBA00022857"/>
    </source>
</evidence>
<dbReference type="EMBL" id="KB468157">
    <property type="protein sequence ID" value="PCH44151.1"/>
    <property type="molecule type" value="Genomic_DNA"/>
</dbReference>
<dbReference type="PANTHER" id="PTHR47706:SF9">
    <property type="entry name" value="NMRA-LIKE DOMAIN-CONTAINING PROTEIN-RELATED"/>
    <property type="match status" value="1"/>
</dbReference>
<dbReference type="STRING" id="742152.A0A2H3JQE8"/>
<name>A0A2H3JQE8_WOLCO</name>
<evidence type="ECO:0000256" key="2">
    <source>
        <dbReference type="ARBA" id="ARBA00023002"/>
    </source>
</evidence>
<dbReference type="Gene3D" id="3.90.25.10">
    <property type="entry name" value="UDP-galactose 4-epimerase, domain 1"/>
    <property type="match status" value="1"/>
</dbReference>
<dbReference type="Gene3D" id="3.40.50.720">
    <property type="entry name" value="NAD(P)-binding Rossmann-like Domain"/>
    <property type="match status" value="1"/>
</dbReference>
<proteinExistence type="predicted"/>
<dbReference type="OMA" id="DYWMSWG"/>
<dbReference type="AlphaFoldDB" id="A0A2H3JQE8"/>
<dbReference type="InterPro" id="IPR008030">
    <property type="entry name" value="NmrA-like"/>
</dbReference>
<dbReference type="SUPFAM" id="SSF51735">
    <property type="entry name" value="NAD(P)-binding Rossmann-fold domains"/>
    <property type="match status" value="1"/>
</dbReference>
<feature type="domain" description="NmrA-like" evidence="3">
    <location>
        <begin position="4"/>
        <end position="309"/>
    </location>
</feature>
<evidence type="ECO:0000313" key="4">
    <source>
        <dbReference type="EMBL" id="PCH44151.1"/>
    </source>
</evidence>
<dbReference type="PANTHER" id="PTHR47706">
    <property type="entry name" value="NMRA-LIKE FAMILY PROTEIN"/>
    <property type="match status" value="1"/>
</dbReference>
<dbReference type="Pfam" id="PF05368">
    <property type="entry name" value="NmrA"/>
    <property type="match status" value="1"/>
</dbReference>
<dbReference type="InterPro" id="IPR051609">
    <property type="entry name" value="NmrA/Isoflavone_reductase-like"/>
</dbReference>
<dbReference type="OrthoDB" id="2798875at2759"/>
<organism evidence="4 5">
    <name type="scientific">Wolfiporia cocos (strain MD-104)</name>
    <name type="common">Brown rot fungus</name>
    <dbReference type="NCBI Taxonomy" id="742152"/>
    <lineage>
        <taxon>Eukaryota</taxon>
        <taxon>Fungi</taxon>
        <taxon>Dikarya</taxon>
        <taxon>Basidiomycota</taxon>
        <taxon>Agaricomycotina</taxon>
        <taxon>Agaricomycetes</taxon>
        <taxon>Polyporales</taxon>
        <taxon>Phaeolaceae</taxon>
        <taxon>Wolfiporia</taxon>
    </lineage>
</organism>
<keyword evidence="5" id="KW-1185">Reference proteome</keyword>
<keyword evidence="1" id="KW-0521">NADP</keyword>
<sequence>MPSKPLVLVAGATGRTGQPITQALLESGNFNVAVLTRPSSISKPEVEVLRAKGAAIYIADIHSDSVERLTEVLSGVDILISAVHATAVLDQKPLFSAAKVAGVKRVVPCDFATPGARGIRQLHDEKLEVRDYVKELGLGYTFIDIGWWHQLYLPLSTTSTAQLDPRSHQIFGDGNKKNLLTDVEHVGAWVARIVADERTLNQYIIVWEDEKTLLEAQEIGERVSGDGEFIRSKRTKVSQEELYARAKAGKEAFLRTHNYEDLRAWAGSEYMISLHILEENTLENAKALGALDARELYPDIKPVTLEEYAKRFYKTA</sequence>
<accession>A0A2H3JQE8</accession>
<feature type="non-terminal residue" evidence="4">
    <location>
        <position position="1"/>
    </location>
</feature>
<evidence type="ECO:0000313" key="5">
    <source>
        <dbReference type="Proteomes" id="UP000218811"/>
    </source>
</evidence>
<gene>
    <name evidence="4" type="ORF">WOLCODRAFT_26515</name>
</gene>
<protein>
    <submittedName>
        <fullName evidence="4">NAD(P)-binding protein</fullName>
    </submittedName>
</protein>
<evidence type="ECO:0000259" key="3">
    <source>
        <dbReference type="Pfam" id="PF05368"/>
    </source>
</evidence>
<dbReference type="InterPro" id="IPR036291">
    <property type="entry name" value="NAD(P)-bd_dom_sf"/>
</dbReference>
<dbReference type="GO" id="GO:0016491">
    <property type="term" value="F:oxidoreductase activity"/>
    <property type="evidence" value="ECO:0007669"/>
    <property type="project" value="UniProtKB-KW"/>
</dbReference>
<reference evidence="4 5" key="1">
    <citation type="journal article" date="2012" name="Science">
        <title>The Paleozoic origin of enzymatic lignin decomposition reconstructed from 31 fungal genomes.</title>
        <authorList>
            <person name="Floudas D."/>
            <person name="Binder M."/>
            <person name="Riley R."/>
            <person name="Barry K."/>
            <person name="Blanchette R.A."/>
            <person name="Henrissat B."/>
            <person name="Martinez A.T."/>
            <person name="Otillar R."/>
            <person name="Spatafora J.W."/>
            <person name="Yadav J.S."/>
            <person name="Aerts A."/>
            <person name="Benoit I."/>
            <person name="Boyd A."/>
            <person name="Carlson A."/>
            <person name="Copeland A."/>
            <person name="Coutinho P.M."/>
            <person name="de Vries R.P."/>
            <person name="Ferreira P."/>
            <person name="Findley K."/>
            <person name="Foster B."/>
            <person name="Gaskell J."/>
            <person name="Glotzer D."/>
            <person name="Gorecki P."/>
            <person name="Heitman J."/>
            <person name="Hesse C."/>
            <person name="Hori C."/>
            <person name="Igarashi K."/>
            <person name="Jurgens J.A."/>
            <person name="Kallen N."/>
            <person name="Kersten P."/>
            <person name="Kohler A."/>
            <person name="Kuees U."/>
            <person name="Kumar T.K.A."/>
            <person name="Kuo A."/>
            <person name="LaButti K."/>
            <person name="Larrondo L.F."/>
            <person name="Lindquist E."/>
            <person name="Ling A."/>
            <person name="Lombard V."/>
            <person name="Lucas S."/>
            <person name="Lundell T."/>
            <person name="Martin R."/>
            <person name="McLaughlin D.J."/>
            <person name="Morgenstern I."/>
            <person name="Morin E."/>
            <person name="Murat C."/>
            <person name="Nagy L.G."/>
            <person name="Nolan M."/>
            <person name="Ohm R.A."/>
            <person name="Patyshakuliyeva A."/>
            <person name="Rokas A."/>
            <person name="Ruiz-Duenas F.J."/>
            <person name="Sabat G."/>
            <person name="Salamov A."/>
            <person name="Samejima M."/>
            <person name="Schmutz J."/>
            <person name="Slot J.C."/>
            <person name="St John F."/>
            <person name="Stenlid J."/>
            <person name="Sun H."/>
            <person name="Sun S."/>
            <person name="Syed K."/>
            <person name="Tsang A."/>
            <person name="Wiebenga A."/>
            <person name="Young D."/>
            <person name="Pisabarro A."/>
            <person name="Eastwood D.C."/>
            <person name="Martin F."/>
            <person name="Cullen D."/>
            <person name="Grigoriev I.V."/>
            <person name="Hibbett D.S."/>
        </authorList>
    </citation>
    <scope>NUCLEOTIDE SEQUENCE [LARGE SCALE GENOMIC DNA]</scope>
    <source>
        <strain evidence="4 5">MD-104</strain>
    </source>
</reference>
<dbReference type="Proteomes" id="UP000218811">
    <property type="component" value="Unassembled WGS sequence"/>
</dbReference>
<keyword evidence="2" id="KW-0560">Oxidoreductase</keyword>